<dbReference type="AlphaFoldDB" id="A0A0B7ANE2"/>
<name>A0A0B7ANE2_9EUPU</name>
<sequence length="54" mass="6366">SIGYQEKHGEGGRHDVDHISVQTVNEIYWHNTVITKYTLRYKKGFLYLSKIKLT</sequence>
<accession>A0A0B7ANE2</accession>
<reference evidence="1" key="1">
    <citation type="submission" date="2014-12" db="EMBL/GenBank/DDBJ databases">
        <title>Insight into the proteome of Arion vulgaris.</title>
        <authorList>
            <person name="Aradska J."/>
            <person name="Bulat T."/>
            <person name="Smidak R."/>
            <person name="Sarate P."/>
            <person name="Gangsoo J."/>
            <person name="Sialana F."/>
            <person name="Bilban M."/>
            <person name="Lubec G."/>
        </authorList>
    </citation>
    <scope>NUCLEOTIDE SEQUENCE</scope>
    <source>
        <tissue evidence="1">Skin</tissue>
    </source>
</reference>
<organism evidence="1">
    <name type="scientific">Arion vulgaris</name>
    <dbReference type="NCBI Taxonomy" id="1028688"/>
    <lineage>
        <taxon>Eukaryota</taxon>
        <taxon>Metazoa</taxon>
        <taxon>Spiralia</taxon>
        <taxon>Lophotrochozoa</taxon>
        <taxon>Mollusca</taxon>
        <taxon>Gastropoda</taxon>
        <taxon>Heterobranchia</taxon>
        <taxon>Euthyneura</taxon>
        <taxon>Panpulmonata</taxon>
        <taxon>Eupulmonata</taxon>
        <taxon>Stylommatophora</taxon>
        <taxon>Helicina</taxon>
        <taxon>Arionoidea</taxon>
        <taxon>Arionidae</taxon>
        <taxon>Arion</taxon>
    </lineage>
</organism>
<feature type="non-terminal residue" evidence="1">
    <location>
        <position position="1"/>
    </location>
</feature>
<proteinExistence type="predicted"/>
<dbReference type="EMBL" id="HACG01035292">
    <property type="protein sequence ID" value="CEK82157.1"/>
    <property type="molecule type" value="Transcribed_RNA"/>
</dbReference>
<gene>
    <name evidence="1" type="primary">ORF129908</name>
</gene>
<protein>
    <submittedName>
        <fullName evidence="1">Uncharacterized protein</fullName>
    </submittedName>
</protein>
<evidence type="ECO:0000313" key="1">
    <source>
        <dbReference type="EMBL" id="CEK82157.1"/>
    </source>
</evidence>